<accession>A0A0F9B601</accession>
<dbReference type="EMBL" id="LAZR01039292">
    <property type="protein sequence ID" value="KKL17354.1"/>
    <property type="molecule type" value="Genomic_DNA"/>
</dbReference>
<evidence type="ECO:0000313" key="1">
    <source>
        <dbReference type="EMBL" id="KKL17354.1"/>
    </source>
</evidence>
<sequence length="55" mass="6590">MTTAKEKKITVYELFLRQPDGSYQRFIRWDEQEEWIPSGDCSTPYRMLHYTGGTE</sequence>
<protein>
    <submittedName>
        <fullName evidence="1">Uncharacterized protein</fullName>
    </submittedName>
</protein>
<gene>
    <name evidence="1" type="ORF">LCGC14_2486420</name>
</gene>
<comment type="caution">
    <text evidence="1">The sequence shown here is derived from an EMBL/GenBank/DDBJ whole genome shotgun (WGS) entry which is preliminary data.</text>
</comment>
<reference evidence="1" key="1">
    <citation type="journal article" date="2015" name="Nature">
        <title>Complex archaea that bridge the gap between prokaryotes and eukaryotes.</title>
        <authorList>
            <person name="Spang A."/>
            <person name="Saw J.H."/>
            <person name="Jorgensen S.L."/>
            <person name="Zaremba-Niedzwiedzka K."/>
            <person name="Martijn J."/>
            <person name="Lind A.E."/>
            <person name="van Eijk R."/>
            <person name="Schleper C."/>
            <person name="Guy L."/>
            <person name="Ettema T.J."/>
        </authorList>
    </citation>
    <scope>NUCLEOTIDE SEQUENCE</scope>
</reference>
<name>A0A0F9B601_9ZZZZ</name>
<organism evidence="1">
    <name type="scientific">marine sediment metagenome</name>
    <dbReference type="NCBI Taxonomy" id="412755"/>
    <lineage>
        <taxon>unclassified sequences</taxon>
        <taxon>metagenomes</taxon>
        <taxon>ecological metagenomes</taxon>
    </lineage>
</organism>
<dbReference type="AlphaFoldDB" id="A0A0F9B601"/>
<proteinExistence type="predicted"/>